<evidence type="ECO:0000313" key="2">
    <source>
        <dbReference type="EMBL" id="KAJ7040062.1"/>
    </source>
</evidence>
<feature type="compositionally biased region" description="Low complexity" evidence="1">
    <location>
        <begin position="16"/>
        <end position="34"/>
    </location>
</feature>
<protein>
    <submittedName>
        <fullName evidence="2">Uncharacterized protein</fullName>
    </submittedName>
</protein>
<evidence type="ECO:0000313" key="3">
    <source>
        <dbReference type="Proteomes" id="UP001218188"/>
    </source>
</evidence>
<dbReference type="AlphaFoldDB" id="A0AAD6T9Z3"/>
<accession>A0AAD6T9Z3</accession>
<gene>
    <name evidence="2" type="ORF">C8F04DRAFT_1254524</name>
</gene>
<reference evidence="2" key="1">
    <citation type="submission" date="2023-03" db="EMBL/GenBank/DDBJ databases">
        <title>Massive genome expansion in bonnet fungi (Mycena s.s.) driven by repeated elements and novel gene families across ecological guilds.</title>
        <authorList>
            <consortium name="Lawrence Berkeley National Laboratory"/>
            <person name="Harder C.B."/>
            <person name="Miyauchi S."/>
            <person name="Viragh M."/>
            <person name="Kuo A."/>
            <person name="Thoen E."/>
            <person name="Andreopoulos B."/>
            <person name="Lu D."/>
            <person name="Skrede I."/>
            <person name="Drula E."/>
            <person name="Henrissat B."/>
            <person name="Morin E."/>
            <person name="Kohler A."/>
            <person name="Barry K."/>
            <person name="LaButti K."/>
            <person name="Morin E."/>
            <person name="Salamov A."/>
            <person name="Lipzen A."/>
            <person name="Mereny Z."/>
            <person name="Hegedus B."/>
            <person name="Baldrian P."/>
            <person name="Stursova M."/>
            <person name="Weitz H."/>
            <person name="Taylor A."/>
            <person name="Grigoriev I.V."/>
            <person name="Nagy L.G."/>
            <person name="Martin F."/>
            <person name="Kauserud H."/>
        </authorList>
    </citation>
    <scope>NUCLEOTIDE SEQUENCE</scope>
    <source>
        <strain evidence="2">CBHHK200</strain>
    </source>
</reference>
<dbReference type="EMBL" id="JARJCM010000024">
    <property type="protein sequence ID" value="KAJ7040062.1"/>
    <property type="molecule type" value="Genomic_DNA"/>
</dbReference>
<feature type="region of interest" description="Disordered" evidence="1">
    <location>
        <begin position="1"/>
        <end position="115"/>
    </location>
</feature>
<feature type="compositionally biased region" description="Low complexity" evidence="1">
    <location>
        <begin position="105"/>
        <end position="115"/>
    </location>
</feature>
<sequence>MNTAEESRPINHHRSSQTTTTTQRTPPASPPQRQGAHHPSSALPSTPARAPLSIRLYPPLPLRDHVPTSTSTVSTPTHLTPAPPAASTVRSPAASTLCHSRHATSLSAPPAASVPAPRLSAPLDPFCPPTWRAPDARAVLSSRPLVMHGIETDVEIHGAFDASRPLSPPSLSFFVPSTTLPWFSHTPSLPFPCPRCVAASILSSSPSPSLLPFRALLPQSSTDVACHFGAFIACSSRHTQRAFSGDFTFSPPTPHKPLSSSSFCARTPPRSTLLAALDVTWCLYVAVTSAYTVLHPSFVIHAAAPHPTRRLRALPTRGPSCRRARIPARRRTGTHTWAVGIAAPRWAALRQIHFTTASVHTAHASITLLASGSSAATAPMLAPAPTDLKRAREADANDAERAVRSRTEPVDTAPSFSYTPSVYPTPVAIPAPTPAPIQYQAPPAPFFPAPLVPAPYPQAVPAPQAIYAPPQAVYAPPQAVYAPAQAVYAPAQVVHAPAQAVHAPPQSHAVPAPPRGQGGGANAGRPPRLSPDPERDVLMGPIIWTMTDGPKPVPMVKGDIVALLKLFLPGAACSMFSTRPSLTNADLTIIQFDSKSVADWIVTNWANTQRGQYANITAVHAFPNTPNA</sequence>
<keyword evidence="3" id="KW-1185">Reference proteome</keyword>
<feature type="region of interest" description="Disordered" evidence="1">
    <location>
        <begin position="500"/>
        <end position="535"/>
    </location>
</feature>
<proteinExistence type="predicted"/>
<name>A0AAD6T9Z3_9AGAR</name>
<comment type="caution">
    <text evidence="2">The sequence shown here is derived from an EMBL/GenBank/DDBJ whole genome shotgun (WGS) entry which is preliminary data.</text>
</comment>
<dbReference type="Proteomes" id="UP001218188">
    <property type="component" value="Unassembled WGS sequence"/>
</dbReference>
<feature type="compositionally biased region" description="Low complexity" evidence="1">
    <location>
        <begin position="67"/>
        <end position="88"/>
    </location>
</feature>
<evidence type="ECO:0000256" key="1">
    <source>
        <dbReference type="SAM" id="MobiDB-lite"/>
    </source>
</evidence>
<feature type="compositionally biased region" description="Polar residues" evidence="1">
    <location>
        <begin position="89"/>
        <end position="98"/>
    </location>
</feature>
<organism evidence="2 3">
    <name type="scientific">Mycena alexandri</name>
    <dbReference type="NCBI Taxonomy" id="1745969"/>
    <lineage>
        <taxon>Eukaryota</taxon>
        <taxon>Fungi</taxon>
        <taxon>Dikarya</taxon>
        <taxon>Basidiomycota</taxon>
        <taxon>Agaricomycotina</taxon>
        <taxon>Agaricomycetes</taxon>
        <taxon>Agaricomycetidae</taxon>
        <taxon>Agaricales</taxon>
        <taxon>Marasmiineae</taxon>
        <taxon>Mycenaceae</taxon>
        <taxon>Mycena</taxon>
    </lineage>
</organism>